<sequence>MQPAEPDIDTNPELLVSYDHDASIKLATVSNGTGTVMRQFIDRNHAMVEHSQPDWYRKRQGHAQLGQRLPIMQPSLSGTGNRRHH</sequence>
<evidence type="ECO:0000313" key="3">
    <source>
        <dbReference type="Proteomes" id="UP000609726"/>
    </source>
</evidence>
<accession>A0ABX0P500</accession>
<dbReference type="Proteomes" id="UP000609726">
    <property type="component" value="Unassembled WGS sequence"/>
</dbReference>
<protein>
    <submittedName>
        <fullName evidence="2">Uncharacterized protein</fullName>
    </submittedName>
</protein>
<organism evidence="2 3">
    <name type="scientific">Massilia mucilaginosa</name>
    <dbReference type="NCBI Taxonomy" id="2609282"/>
    <lineage>
        <taxon>Bacteria</taxon>
        <taxon>Pseudomonadati</taxon>
        <taxon>Pseudomonadota</taxon>
        <taxon>Betaproteobacteria</taxon>
        <taxon>Burkholderiales</taxon>
        <taxon>Oxalobacteraceae</taxon>
        <taxon>Telluria group</taxon>
        <taxon>Massilia</taxon>
    </lineage>
</organism>
<evidence type="ECO:0000313" key="2">
    <source>
        <dbReference type="EMBL" id="NHZ93890.1"/>
    </source>
</evidence>
<feature type="region of interest" description="Disordered" evidence="1">
    <location>
        <begin position="61"/>
        <end position="85"/>
    </location>
</feature>
<evidence type="ECO:0000256" key="1">
    <source>
        <dbReference type="SAM" id="MobiDB-lite"/>
    </source>
</evidence>
<feature type="compositionally biased region" description="Polar residues" evidence="1">
    <location>
        <begin position="74"/>
        <end position="85"/>
    </location>
</feature>
<proteinExistence type="predicted"/>
<comment type="caution">
    <text evidence="2">The sequence shown here is derived from an EMBL/GenBank/DDBJ whole genome shotgun (WGS) entry which is preliminary data.</text>
</comment>
<dbReference type="RefSeq" id="WP_166882572.1">
    <property type="nucleotide sequence ID" value="NZ_WHJH01000109.1"/>
</dbReference>
<reference evidence="2 3" key="1">
    <citation type="submission" date="2019-10" db="EMBL/GenBank/DDBJ databases">
        <title>Taxonomy of Antarctic Massilia spp.: description of Massilia rubra sp. nov., Massilia aquatica sp. nov., Massilia mucilaginosa sp. nov., Massilia frigida sp. nov. isolated from streams, lakes and regoliths.</title>
        <authorList>
            <person name="Holochova P."/>
            <person name="Sedlacek I."/>
            <person name="Kralova S."/>
            <person name="Maslanova I."/>
            <person name="Busse H.-J."/>
            <person name="Stankova E."/>
            <person name="Vrbovska V."/>
            <person name="Kovarovic V."/>
            <person name="Bartak M."/>
            <person name="Svec P."/>
            <person name="Pantucek R."/>
        </authorList>
    </citation>
    <scope>NUCLEOTIDE SEQUENCE [LARGE SCALE GENOMIC DNA]</scope>
    <source>
        <strain evidence="2 3">CCM 8733</strain>
    </source>
</reference>
<gene>
    <name evidence="2" type="ORF">F2P45_33570</name>
</gene>
<dbReference type="EMBL" id="WHJH01000109">
    <property type="protein sequence ID" value="NHZ93890.1"/>
    <property type="molecule type" value="Genomic_DNA"/>
</dbReference>
<keyword evidence="3" id="KW-1185">Reference proteome</keyword>
<name>A0ABX0P500_9BURK</name>